<evidence type="ECO:0000259" key="1">
    <source>
        <dbReference type="PROSITE" id="PS50820"/>
    </source>
</evidence>
<name>A0A6F9DHQ9_9ASCI</name>
<dbReference type="SUPFAM" id="SSF69848">
    <property type="entry name" value="LCCL domain"/>
    <property type="match status" value="3"/>
</dbReference>
<dbReference type="PROSITE" id="PS50092">
    <property type="entry name" value="TSP1"/>
    <property type="match status" value="1"/>
</dbReference>
<dbReference type="InterPro" id="IPR051957">
    <property type="entry name" value="CRISP-LCCL_domain"/>
</dbReference>
<dbReference type="PANTHER" id="PTHR31331">
    <property type="entry name" value="LCCL DOMAIN PROTEIN (AFU_ORTHOLOGUE AFUA_5G08630)"/>
    <property type="match status" value="1"/>
</dbReference>
<dbReference type="AlphaFoldDB" id="A0A6F9DHQ9"/>
<dbReference type="Pfam" id="PF00090">
    <property type="entry name" value="TSP_1"/>
    <property type="match status" value="1"/>
</dbReference>
<dbReference type="PANTHER" id="PTHR31331:SF1">
    <property type="entry name" value="CYSTEINE RICH SECRETORY PROTEIN LCCL DOMAIN CONTAINING 2"/>
    <property type="match status" value="1"/>
</dbReference>
<dbReference type="Gene3D" id="2.20.100.10">
    <property type="entry name" value="Thrombospondin type-1 (TSP1) repeat"/>
    <property type="match status" value="1"/>
</dbReference>
<feature type="domain" description="LCCL" evidence="1">
    <location>
        <begin position="64"/>
        <end position="155"/>
    </location>
</feature>
<dbReference type="InterPro" id="IPR004043">
    <property type="entry name" value="LCCL"/>
</dbReference>
<dbReference type="InterPro" id="IPR036609">
    <property type="entry name" value="LCCL_sf"/>
</dbReference>
<evidence type="ECO:0000313" key="2">
    <source>
        <dbReference type="EMBL" id="CAB3262390.1"/>
    </source>
</evidence>
<feature type="domain" description="LCCL" evidence="1">
    <location>
        <begin position="201"/>
        <end position="283"/>
    </location>
</feature>
<accession>A0A6F9DHQ9</accession>
<reference evidence="2" key="1">
    <citation type="submission" date="2020-04" db="EMBL/GenBank/DDBJ databases">
        <authorList>
            <person name="Neveu A P."/>
        </authorList>
    </citation>
    <scope>NUCLEOTIDE SEQUENCE</scope>
    <source>
        <tissue evidence="2">Whole embryo</tissue>
    </source>
</reference>
<proteinExistence type="evidence at transcript level"/>
<dbReference type="Gene3D" id="2.170.130.20">
    <property type="entry name" value="LCCL-like domain"/>
    <property type="match status" value="3"/>
</dbReference>
<dbReference type="EMBL" id="LR786656">
    <property type="protein sequence ID" value="CAB3262390.1"/>
    <property type="molecule type" value="mRNA"/>
</dbReference>
<organism evidence="2">
    <name type="scientific">Phallusia mammillata</name>
    <dbReference type="NCBI Taxonomy" id="59560"/>
    <lineage>
        <taxon>Eukaryota</taxon>
        <taxon>Metazoa</taxon>
        <taxon>Chordata</taxon>
        <taxon>Tunicata</taxon>
        <taxon>Ascidiacea</taxon>
        <taxon>Phlebobranchia</taxon>
        <taxon>Ascidiidae</taxon>
        <taxon>Phallusia</taxon>
    </lineage>
</organism>
<dbReference type="InterPro" id="IPR000884">
    <property type="entry name" value="TSP1_rpt"/>
</dbReference>
<gene>
    <name evidence="2" type="primary">LOC100179634-004</name>
</gene>
<dbReference type="InterPro" id="IPR036383">
    <property type="entry name" value="TSP1_rpt_sf"/>
</dbReference>
<dbReference type="PROSITE" id="PS50820">
    <property type="entry name" value="LCCL"/>
    <property type="match status" value="2"/>
</dbReference>
<dbReference type="Pfam" id="PF03815">
    <property type="entry name" value="LCCL"/>
    <property type="match status" value="2"/>
</dbReference>
<dbReference type="SUPFAM" id="SSF82895">
    <property type="entry name" value="TSP-1 type 1 repeat"/>
    <property type="match status" value="1"/>
</dbReference>
<sequence>MICNTQACPIWTDWTPWSACSLSCGSGTRSSERTCQFGKPRDVGCGGSATRSEDCNTQECPHPCVKRLDKMNFHGNDSIQFECPKGCLAKKENLWGSGIYTEHSSICAAAIHDGRIKDAAGGSVTVYKLVGMMSYIGILRNKIRSKPFKNFERSFAFEDAGGTFTVYKLGGMKSYLGTLRNGITSTKYNKFSGSFAFEDWCKKQADQLTLWKGTSAHFLCPPGCGNKEEINLWGSYPYTGDSYICAAALHHGVITDETGGPVIVTKTWGPKSYKGSKKNGITSKTRDGSCLKPFRVEQNIQ</sequence>
<protein>
    <submittedName>
        <fullName evidence="2">Uncharacterized protein LOC100179634</fullName>
    </submittedName>
</protein>
<dbReference type="SMART" id="SM00603">
    <property type="entry name" value="LCCL"/>
    <property type="match status" value="2"/>
</dbReference>
<dbReference type="SMART" id="SM00209">
    <property type="entry name" value="TSP1"/>
    <property type="match status" value="1"/>
</dbReference>